<evidence type="ECO:0000313" key="2">
    <source>
        <dbReference type="Proteomes" id="UP000694460"/>
    </source>
</evidence>
<gene>
    <name evidence="1" type="ORF">JOF57_004167</name>
</gene>
<proteinExistence type="predicted"/>
<reference evidence="1 2" key="1">
    <citation type="submission" date="2021-03" db="EMBL/GenBank/DDBJ databases">
        <title>Sequencing the genomes of 1000 actinobacteria strains.</title>
        <authorList>
            <person name="Klenk H.-P."/>
        </authorList>
    </citation>
    <scope>NUCLEOTIDE SEQUENCE [LARGE SCALE GENOMIC DNA]</scope>
    <source>
        <strain evidence="1 2">DSM 46713</strain>
    </source>
</reference>
<sequence>MSLLREMYFCGTPAEIVEQATAWRDNGVRYLVMVNMGPVQRSLRKGLVSQLQFSQIVSRLKKL</sequence>
<dbReference type="EMBL" id="JAGIOP010000002">
    <property type="protein sequence ID" value="MBP2454254.1"/>
    <property type="molecule type" value="Genomic_DNA"/>
</dbReference>
<keyword evidence="2" id="KW-1185">Reference proteome</keyword>
<accession>A0ABS5A075</accession>
<dbReference type="Proteomes" id="UP000694460">
    <property type="component" value="Unassembled WGS sequence"/>
</dbReference>
<evidence type="ECO:0000313" key="1">
    <source>
        <dbReference type="EMBL" id="MBP2454254.1"/>
    </source>
</evidence>
<protein>
    <submittedName>
        <fullName evidence="1">Alkanesulfonate monooxygenase SsuD/methylene tetrahydromethanopterin reductase-like flavin-dependent oxidoreductase (Luciferase family)</fullName>
    </submittedName>
</protein>
<name>A0ABS5A075_9MYCO</name>
<comment type="caution">
    <text evidence="1">The sequence shown here is derived from an EMBL/GenBank/DDBJ whole genome shotgun (WGS) entry which is preliminary data.</text>
</comment>
<organism evidence="1 2">
    <name type="scientific">Mycolicibacterium lutetiense</name>
    <dbReference type="NCBI Taxonomy" id="1641992"/>
    <lineage>
        <taxon>Bacteria</taxon>
        <taxon>Bacillati</taxon>
        <taxon>Actinomycetota</taxon>
        <taxon>Actinomycetes</taxon>
        <taxon>Mycobacteriales</taxon>
        <taxon>Mycobacteriaceae</taxon>
        <taxon>Mycolicibacterium</taxon>
    </lineage>
</organism>